<organism evidence="6 7">
    <name type="scientific">Agrobacterium rosae</name>
    <dbReference type="NCBI Taxonomy" id="1972867"/>
    <lineage>
        <taxon>Bacteria</taxon>
        <taxon>Pseudomonadati</taxon>
        <taxon>Pseudomonadota</taxon>
        <taxon>Alphaproteobacteria</taxon>
        <taxon>Hyphomicrobiales</taxon>
        <taxon>Rhizobiaceae</taxon>
        <taxon>Rhizobium/Agrobacterium group</taxon>
        <taxon>Agrobacterium</taxon>
    </lineage>
</organism>
<dbReference type="STRING" id="1907666.DSM25559_3684"/>
<dbReference type="CDD" id="cd01094">
    <property type="entry name" value="Alkanesulfonate_monoxygenase"/>
    <property type="match status" value="1"/>
</dbReference>
<keyword evidence="1" id="KW-0285">Flavoprotein</keyword>
<dbReference type="PANTHER" id="PTHR42847:SF4">
    <property type="entry name" value="ALKANESULFONATE MONOOXYGENASE-RELATED"/>
    <property type="match status" value="1"/>
</dbReference>
<dbReference type="Pfam" id="PF00296">
    <property type="entry name" value="Bac_luciferase"/>
    <property type="match status" value="1"/>
</dbReference>
<dbReference type="EC" id="1.14.14.5" evidence="6"/>
<dbReference type="EMBL" id="FMUE01000009">
    <property type="protein sequence ID" value="SCX31230.1"/>
    <property type="molecule type" value="Genomic_DNA"/>
</dbReference>
<evidence type="ECO:0000313" key="6">
    <source>
        <dbReference type="EMBL" id="SCX31230.1"/>
    </source>
</evidence>
<keyword evidence="2" id="KW-0288">FMN</keyword>
<keyword evidence="4 6" id="KW-0503">Monooxygenase</keyword>
<feature type="domain" description="Luciferase-like" evidence="5">
    <location>
        <begin position="7"/>
        <end position="331"/>
    </location>
</feature>
<evidence type="ECO:0000256" key="4">
    <source>
        <dbReference type="ARBA" id="ARBA00023033"/>
    </source>
</evidence>
<sequence>MKKPSEFLWYIPNQVVAGHRGDAVSSDHNSLDTLTEQAKALEQHGWKGALLGAGWGRPDTFTVATALAARTTTFEPLIAVRPGYWRPAQLAASIAALDHLSEGRVRLNIVSGQDDIAAYGDTEGDQDDRYGRTKEFMRLTRRLWTEENVTFKGKHYWVDNATVEPKIIRREGRVHPKLYFGGASAAAERVSASEADVQLFWGEPLEGVAARIERLKQLSKTLDRDLPPLEFGLRITTFVRETTEQAWAEAEARVADMARIGKSDYVDERRGQAVGQQRLYDLQNQGDVLDGNLYTAPGKFGGGGAGTTWLVGSPDDVARSLKRYRDLGITHFILSDTPYLREISRQGDRLLPLMRDDIE</sequence>
<dbReference type="AlphaFoldDB" id="A0A1R3U185"/>
<evidence type="ECO:0000313" key="7">
    <source>
        <dbReference type="Proteomes" id="UP000187891"/>
    </source>
</evidence>
<dbReference type="GO" id="GO:0046306">
    <property type="term" value="P:alkanesulfonate catabolic process"/>
    <property type="evidence" value="ECO:0007669"/>
    <property type="project" value="TreeGrafter"/>
</dbReference>
<gene>
    <name evidence="6" type="primary">ssuD_3</name>
    <name evidence="6" type="ORF">DSM25559_3684</name>
</gene>
<protein>
    <submittedName>
        <fullName evidence="6">Alkanesulfonate monooxygenase</fullName>
        <ecNumber evidence="6">1.14.14.5</ecNumber>
    </submittedName>
</protein>
<reference evidence="7" key="1">
    <citation type="submission" date="2016-10" db="EMBL/GenBank/DDBJ databases">
        <authorList>
            <person name="Wibberg D."/>
        </authorList>
    </citation>
    <scope>NUCLEOTIDE SEQUENCE [LARGE SCALE GENOMIC DNA]</scope>
</reference>
<dbReference type="PANTHER" id="PTHR42847">
    <property type="entry name" value="ALKANESULFONATE MONOOXYGENASE"/>
    <property type="match status" value="1"/>
</dbReference>
<dbReference type="InterPro" id="IPR011251">
    <property type="entry name" value="Luciferase-like_dom"/>
</dbReference>
<keyword evidence="3 6" id="KW-0560">Oxidoreductase</keyword>
<dbReference type="InterPro" id="IPR036661">
    <property type="entry name" value="Luciferase-like_sf"/>
</dbReference>
<dbReference type="Gene3D" id="3.20.20.30">
    <property type="entry name" value="Luciferase-like domain"/>
    <property type="match status" value="1"/>
</dbReference>
<dbReference type="SUPFAM" id="SSF51679">
    <property type="entry name" value="Bacterial luciferase-like"/>
    <property type="match status" value="1"/>
</dbReference>
<evidence type="ECO:0000259" key="5">
    <source>
        <dbReference type="Pfam" id="PF00296"/>
    </source>
</evidence>
<evidence type="ECO:0000256" key="2">
    <source>
        <dbReference type="ARBA" id="ARBA00022643"/>
    </source>
</evidence>
<accession>A0A1R3U185</accession>
<dbReference type="RefSeq" id="WP_077121775.1">
    <property type="nucleotide sequence ID" value="NZ_CP133552.1"/>
</dbReference>
<dbReference type="InterPro" id="IPR050172">
    <property type="entry name" value="SsuD_RutA_monooxygenase"/>
</dbReference>
<dbReference type="Proteomes" id="UP000187891">
    <property type="component" value="Unassembled WGS sequence"/>
</dbReference>
<evidence type="ECO:0000256" key="3">
    <source>
        <dbReference type="ARBA" id="ARBA00023002"/>
    </source>
</evidence>
<name>A0A1R3U185_9HYPH</name>
<evidence type="ECO:0000256" key="1">
    <source>
        <dbReference type="ARBA" id="ARBA00022630"/>
    </source>
</evidence>
<dbReference type="GO" id="GO:0008726">
    <property type="term" value="F:alkanesulfonate monooxygenase activity"/>
    <property type="evidence" value="ECO:0007669"/>
    <property type="project" value="UniProtKB-EC"/>
</dbReference>
<proteinExistence type="predicted"/>